<evidence type="ECO:0000259" key="1">
    <source>
        <dbReference type="Pfam" id="PF18082"/>
    </source>
</evidence>
<name>A0ABY4QWG8_9ACTN</name>
<evidence type="ECO:0000313" key="4">
    <source>
        <dbReference type="Proteomes" id="UP001056336"/>
    </source>
</evidence>
<keyword evidence="3" id="KW-0012">Acyltransferase</keyword>
<dbReference type="InterPro" id="IPR041273">
    <property type="entry name" value="NAT_N"/>
</dbReference>
<proteinExistence type="predicted"/>
<dbReference type="Proteomes" id="UP001056336">
    <property type="component" value="Chromosome"/>
</dbReference>
<keyword evidence="3" id="KW-0808">Transferase</keyword>
<dbReference type="InterPro" id="IPR041644">
    <property type="entry name" value="GNAT_C"/>
</dbReference>
<organism evidence="3 4">
    <name type="scientific">Jatrophihabitans telluris</name>
    <dbReference type="NCBI Taxonomy" id="2038343"/>
    <lineage>
        <taxon>Bacteria</taxon>
        <taxon>Bacillati</taxon>
        <taxon>Actinomycetota</taxon>
        <taxon>Actinomycetes</taxon>
        <taxon>Jatrophihabitantales</taxon>
        <taxon>Jatrophihabitantaceae</taxon>
        <taxon>Jatrophihabitans</taxon>
    </lineage>
</organism>
<dbReference type="Pfam" id="PF18164">
    <property type="entry name" value="GNAT_C"/>
    <property type="match status" value="1"/>
</dbReference>
<sequence>MSPSPAQSALGRLDPARLAALGFADADAADTLGAAAAVLALPADSATHGRFAKSVEQLRGRIGRFLTEPARSRSRQLAGSPRTPGEPVPVDVLRLLAYLATVEDVVRFHRSRRVEEATSAATLADLGRNAALHRRTHDEFGLESYRWLEGHWQGSLYQVGRLQYEFEHRRGVDGSDHWLAAVHIPESGPLSETAVQQSLDDFARFAAGAFSELQITELTCESWMLDPQLGDYLPSASNILCFQRRFELTDLAEAAEGSLVATDADIVYFVFRRRERSGAPRLDGLPRQTRLQRAIVDHLAAGGHWHARHGRLR</sequence>
<dbReference type="RefSeq" id="WP_249770053.1">
    <property type="nucleotide sequence ID" value="NZ_CP097332.1"/>
</dbReference>
<evidence type="ECO:0000259" key="2">
    <source>
        <dbReference type="Pfam" id="PF18164"/>
    </source>
</evidence>
<feature type="domain" description="GNAT-like C-terminal" evidence="2">
    <location>
        <begin position="156"/>
        <end position="312"/>
    </location>
</feature>
<evidence type="ECO:0000313" key="3">
    <source>
        <dbReference type="EMBL" id="UQX87487.1"/>
    </source>
</evidence>
<dbReference type="Pfam" id="PF18082">
    <property type="entry name" value="NAT_N"/>
    <property type="match status" value="1"/>
</dbReference>
<dbReference type="GO" id="GO:0016746">
    <property type="term" value="F:acyltransferase activity"/>
    <property type="evidence" value="ECO:0007669"/>
    <property type="project" value="UniProtKB-KW"/>
</dbReference>
<dbReference type="EMBL" id="CP097332">
    <property type="protein sequence ID" value="UQX87487.1"/>
    <property type="molecule type" value="Genomic_DNA"/>
</dbReference>
<dbReference type="Gene3D" id="3.40.630.120">
    <property type="match status" value="1"/>
</dbReference>
<feature type="domain" description="N-acyltransferase N-terminal" evidence="1">
    <location>
        <begin position="16"/>
        <end position="154"/>
    </location>
</feature>
<accession>A0ABY4QWG8</accession>
<keyword evidence="4" id="KW-1185">Reference proteome</keyword>
<gene>
    <name evidence="3" type="ORF">M6D93_14415</name>
</gene>
<reference evidence="3" key="1">
    <citation type="journal article" date="2018" name="Int. J. Syst. Evol. Microbiol.">
        <title>Jatrophihabitans telluris sp. nov., isolated from sediment soil of lava forest wetlands and the emended description of the genus Jatrophihabitans.</title>
        <authorList>
            <person name="Lee K.C."/>
            <person name="Suh M.K."/>
            <person name="Eom M.K."/>
            <person name="Kim K.K."/>
            <person name="Kim J.S."/>
            <person name="Kim D.S."/>
            <person name="Ko S.H."/>
            <person name="Shin Y.K."/>
            <person name="Lee J.S."/>
        </authorList>
    </citation>
    <scope>NUCLEOTIDE SEQUENCE</scope>
    <source>
        <strain evidence="3">N237</strain>
    </source>
</reference>
<protein>
    <submittedName>
        <fullName evidence="3">Acyltransferase domain-containing protein</fullName>
    </submittedName>
</protein>
<reference evidence="3" key="2">
    <citation type="submission" date="2022-05" db="EMBL/GenBank/DDBJ databases">
        <authorList>
            <person name="Kim J.-S."/>
            <person name="Lee K."/>
            <person name="Suh M."/>
            <person name="Eom M."/>
            <person name="Kim J.-S."/>
            <person name="Kim D.-S."/>
            <person name="Ko S.-H."/>
            <person name="Shin Y."/>
            <person name="Lee J.-S."/>
        </authorList>
    </citation>
    <scope>NUCLEOTIDE SEQUENCE</scope>
    <source>
        <strain evidence="3">N237</strain>
    </source>
</reference>